<dbReference type="Gramene" id="Pp3c1_3500V3.1">
    <property type="protein sequence ID" value="Pp3c1_3500V3.1"/>
    <property type="gene ID" value="Pp3c1_3500"/>
</dbReference>
<keyword evidence="2" id="KW-0813">Transport</keyword>
<feature type="domain" description="STAS" evidence="7">
    <location>
        <begin position="513"/>
        <end position="636"/>
    </location>
</feature>
<dbReference type="GO" id="GO:0022857">
    <property type="term" value="F:transmembrane transporter activity"/>
    <property type="evidence" value="ECO:0000318"/>
    <property type="project" value="GO_Central"/>
</dbReference>
<dbReference type="RefSeq" id="XP_024388961.1">
    <property type="nucleotide sequence ID" value="XM_024533193.2"/>
</dbReference>
<reference evidence="8 10" key="2">
    <citation type="journal article" date="2018" name="Plant J.">
        <title>The Physcomitrella patens chromosome-scale assembly reveals moss genome structure and evolution.</title>
        <authorList>
            <person name="Lang D."/>
            <person name="Ullrich K.K."/>
            <person name="Murat F."/>
            <person name="Fuchs J."/>
            <person name="Jenkins J."/>
            <person name="Haas F.B."/>
            <person name="Piednoel M."/>
            <person name="Gundlach H."/>
            <person name="Van Bel M."/>
            <person name="Meyberg R."/>
            <person name="Vives C."/>
            <person name="Morata J."/>
            <person name="Symeonidi A."/>
            <person name="Hiss M."/>
            <person name="Muchero W."/>
            <person name="Kamisugi Y."/>
            <person name="Saleh O."/>
            <person name="Blanc G."/>
            <person name="Decker E.L."/>
            <person name="van Gessel N."/>
            <person name="Grimwood J."/>
            <person name="Hayes R.D."/>
            <person name="Graham S.W."/>
            <person name="Gunter L.E."/>
            <person name="McDaniel S.F."/>
            <person name="Hoernstein S.N.W."/>
            <person name="Larsson A."/>
            <person name="Li F.W."/>
            <person name="Perroud P.F."/>
            <person name="Phillips J."/>
            <person name="Ranjan P."/>
            <person name="Rokshar D.S."/>
            <person name="Rothfels C.J."/>
            <person name="Schneider L."/>
            <person name="Shu S."/>
            <person name="Stevenson D.W."/>
            <person name="Thummler F."/>
            <person name="Tillich M."/>
            <person name="Villarreal Aguilar J.C."/>
            <person name="Widiez T."/>
            <person name="Wong G.K."/>
            <person name="Wymore A."/>
            <person name="Zhang Y."/>
            <person name="Zimmer A.D."/>
            <person name="Quatrano R.S."/>
            <person name="Mayer K.F.X."/>
            <person name="Goodstein D."/>
            <person name="Casacuberta J.M."/>
            <person name="Vandepoele K."/>
            <person name="Reski R."/>
            <person name="Cuming A.C."/>
            <person name="Tuskan G.A."/>
            <person name="Maumus F."/>
            <person name="Salse J."/>
            <person name="Schmutz J."/>
            <person name="Rensing S.A."/>
        </authorList>
    </citation>
    <scope>NUCLEOTIDE SEQUENCE [LARGE SCALE GENOMIC DNA]</scope>
    <source>
        <strain evidence="9 10">cv. Gransden 2004</strain>
    </source>
</reference>
<name>A9S391_PHYPA</name>
<dbReference type="InterPro" id="IPR036513">
    <property type="entry name" value="STAS_dom_sf"/>
</dbReference>
<sequence length="648" mass="70695">MASDERESRTGHGEVVPLVHKVEVPPKRNVFQEIGSELWELFFHDAPVDQFKGQTKMKKGILSLKFIFPILDWIPKYNYKMLIADIISGCTIASLAIPQDLGYAKLAGVPPVNGLYSSFVPPLVYAVFGSSRDIAIGPVAVVSLLMGTLLKQEIDPIQDPVNYLKLAFTATFFCGIFQAGLGVFRLGFVTEFLSHAAIVGFMAGAAITIALQQLKGLLNITNFTTDTDFVSVMRSVFGHIDEWNWRSIVIGLAFLAFLITTKTMAKKKKKLFWVSAIAPLTSVGLSTLFVFLTRVDKHGVKIVGHIKKGINPVSIGDIFFSGSLAAAGAKVGLIAAIIALTEGVAIGRTFAALRDYHIDGNKEMIAFGVMNLCGSFTSCYVATGSFSRSAVNYQSGVCTAMSNVIMAIVVLVTLLVLTPLFKYTPNCILSAIIISAVLSLIDLRAALLIWKIDKFDFLACLGAFVGVFFVSVEIGLLIAVCISFVKILYNVTRPHTARLGNIPGTNVYRNVTQYPNATLVPGILAIRVDAAIYFSNSNYIHDKILHYLEEEMQRLSKSDGAPIKYLIVDLTPVTNIDTSGIIAFEELEKTLKRKNIQLAFANPGASVIIKLDDSKFLAHLGSEWVFFTVSEAIQVCTMLLNQSASEQV</sequence>
<keyword evidence="10" id="KW-1185">Reference proteome</keyword>
<feature type="transmembrane region" description="Helical" evidence="6">
    <location>
        <begin position="271"/>
        <end position="292"/>
    </location>
</feature>
<dbReference type="FunFam" id="3.30.750.24:FF:000002">
    <property type="entry name" value="Sulfate transporter 31"/>
    <property type="match status" value="1"/>
</dbReference>
<dbReference type="GO" id="GO:0005886">
    <property type="term" value="C:plasma membrane"/>
    <property type="evidence" value="ECO:0000318"/>
    <property type="project" value="GO_Central"/>
</dbReference>
<reference evidence="9" key="3">
    <citation type="submission" date="2020-12" db="UniProtKB">
        <authorList>
            <consortium name="EnsemblPlants"/>
        </authorList>
    </citation>
    <scope>IDENTIFICATION</scope>
</reference>
<feature type="transmembrane region" description="Helical" evidence="6">
    <location>
        <begin position="243"/>
        <end position="259"/>
    </location>
</feature>
<proteinExistence type="predicted"/>
<dbReference type="OrthoDB" id="288203at2759"/>
<evidence type="ECO:0000259" key="7">
    <source>
        <dbReference type="PROSITE" id="PS50801"/>
    </source>
</evidence>
<dbReference type="OMA" id="KFMMALQ"/>
<feature type="transmembrane region" description="Helical" evidence="6">
    <location>
        <begin position="403"/>
        <end position="421"/>
    </location>
</feature>
<keyword evidence="5 6" id="KW-0472">Membrane</keyword>
<dbReference type="EnsemblPlants" id="Pp3c1_3500V3.1">
    <property type="protein sequence ID" value="Pp3c1_3500V3.1"/>
    <property type="gene ID" value="Pp3c1_3500"/>
</dbReference>
<evidence type="ECO:0000256" key="2">
    <source>
        <dbReference type="ARBA" id="ARBA00022448"/>
    </source>
</evidence>
<feature type="transmembrane region" description="Helical" evidence="6">
    <location>
        <begin position="428"/>
        <end position="450"/>
    </location>
</feature>
<evidence type="ECO:0000256" key="1">
    <source>
        <dbReference type="ARBA" id="ARBA00004141"/>
    </source>
</evidence>
<comment type="subcellular location">
    <subcellularLocation>
        <location evidence="1">Membrane</location>
        <topology evidence="1">Multi-pass membrane protein</topology>
    </subcellularLocation>
</comment>
<dbReference type="PaxDb" id="3218-PP1S45_14V6.1"/>
<dbReference type="GeneID" id="112288704"/>
<dbReference type="PANTHER" id="PTHR11814">
    <property type="entry name" value="SULFATE TRANSPORTER"/>
    <property type="match status" value="1"/>
</dbReference>
<dbReference type="SUPFAM" id="SSF52091">
    <property type="entry name" value="SpoIIaa-like"/>
    <property type="match status" value="1"/>
</dbReference>
<evidence type="ECO:0000256" key="6">
    <source>
        <dbReference type="SAM" id="Phobius"/>
    </source>
</evidence>
<dbReference type="NCBIfam" id="TIGR00815">
    <property type="entry name" value="sulP"/>
    <property type="match status" value="1"/>
</dbReference>
<dbReference type="Pfam" id="PF00916">
    <property type="entry name" value="Sulfate_transp"/>
    <property type="match status" value="1"/>
</dbReference>
<dbReference type="EnsemblPlants" id="Pp3c1_3500V3.2">
    <property type="protein sequence ID" value="Pp3c1_3500V3.2"/>
    <property type="gene ID" value="Pp3c1_3500"/>
</dbReference>
<gene>
    <name evidence="9" type="primary">LOC112288704</name>
    <name evidence="8" type="ORF">PHYPA_000145</name>
</gene>
<protein>
    <recommendedName>
        <fullName evidence="7">STAS domain-containing protein</fullName>
    </recommendedName>
</protein>
<reference evidence="8 10" key="1">
    <citation type="journal article" date="2008" name="Science">
        <title>The Physcomitrella genome reveals evolutionary insights into the conquest of land by plants.</title>
        <authorList>
            <person name="Rensing S."/>
            <person name="Lang D."/>
            <person name="Zimmer A."/>
            <person name="Terry A."/>
            <person name="Salamov A."/>
            <person name="Shapiro H."/>
            <person name="Nishiyama T."/>
            <person name="Perroud P.-F."/>
            <person name="Lindquist E."/>
            <person name="Kamisugi Y."/>
            <person name="Tanahashi T."/>
            <person name="Sakakibara K."/>
            <person name="Fujita T."/>
            <person name="Oishi K."/>
            <person name="Shin-I T."/>
            <person name="Kuroki Y."/>
            <person name="Toyoda A."/>
            <person name="Suzuki Y."/>
            <person name="Hashimoto A."/>
            <person name="Yamaguchi K."/>
            <person name="Sugano A."/>
            <person name="Kohara Y."/>
            <person name="Fujiyama A."/>
            <person name="Anterola A."/>
            <person name="Aoki S."/>
            <person name="Ashton N."/>
            <person name="Barbazuk W.B."/>
            <person name="Barker E."/>
            <person name="Bennetzen J."/>
            <person name="Bezanilla M."/>
            <person name="Blankenship R."/>
            <person name="Cho S.H."/>
            <person name="Dutcher S."/>
            <person name="Estelle M."/>
            <person name="Fawcett J.A."/>
            <person name="Gundlach H."/>
            <person name="Hanada K."/>
            <person name="Heyl A."/>
            <person name="Hicks K.A."/>
            <person name="Hugh J."/>
            <person name="Lohr M."/>
            <person name="Mayer K."/>
            <person name="Melkozernov A."/>
            <person name="Murata T."/>
            <person name="Nelson D."/>
            <person name="Pils B."/>
            <person name="Prigge M."/>
            <person name="Reiss B."/>
            <person name="Renner T."/>
            <person name="Rombauts S."/>
            <person name="Rushton P."/>
            <person name="Sanderfoot A."/>
            <person name="Schween G."/>
            <person name="Shiu S.-H."/>
            <person name="Stueber K."/>
            <person name="Theodoulou F.L."/>
            <person name="Tu H."/>
            <person name="Van de Peer Y."/>
            <person name="Verrier P.J."/>
            <person name="Waters E."/>
            <person name="Wood A."/>
            <person name="Yang L."/>
            <person name="Cove D."/>
            <person name="Cuming A."/>
            <person name="Hasebe M."/>
            <person name="Lucas S."/>
            <person name="Mishler D.B."/>
            <person name="Reski R."/>
            <person name="Grigoriev I."/>
            <person name="Quatrano R.S."/>
            <person name="Boore J.L."/>
        </authorList>
    </citation>
    <scope>NUCLEOTIDE SEQUENCE [LARGE SCALE GENOMIC DNA]</scope>
    <source>
        <strain evidence="9 10">cv. Gransden 2004</strain>
    </source>
</reference>
<feature type="transmembrane region" description="Helical" evidence="6">
    <location>
        <begin position="365"/>
        <end position="383"/>
    </location>
</feature>
<evidence type="ECO:0000313" key="9">
    <source>
        <dbReference type="EnsemblPlants" id="Pp3c1_3500V3.1"/>
    </source>
</evidence>
<feature type="transmembrane region" description="Helical" evidence="6">
    <location>
        <begin position="462"/>
        <end position="489"/>
    </location>
</feature>
<evidence type="ECO:0000313" key="10">
    <source>
        <dbReference type="Proteomes" id="UP000006727"/>
    </source>
</evidence>
<dbReference type="InterPro" id="IPR001902">
    <property type="entry name" value="SLC26A/SulP_fam"/>
</dbReference>
<dbReference type="Pfam" id="PF01740">
    <property type="entry name" value="STAS"/>
    <property type="match status" value="1"/>
</dbReference>
<dbReference type="STRING" id="3218.A9S391"/>
<evidence type="ECO:0000256" key="3">
    <source>
        <dbReference type="ARBA" id="ARBA00022692"/>
    </source>
</evidence>
<dbReference type="InterPro" id="IPR011547">
    <property type="entry name" value="SLC26A/SulP_dom"/>
</dbReference>
<dbReference type="Gene3D" id="3.30.750.24">
    <property type="entry name" value="STAS domain"/>
    <property type="match status" value="1"/>
</dbReference>
<evidence type="ECO:0000256" key="4">
    <source>
        <dbReference type="ARBA" id="ARBA00022989"/>
    </source>
</evidence>
<feature type="transmembrane region" description="Helical" evidence="6">
    <location>
        <begin position="196"/>
        <end position="214"/>
    </location>
</feature>
<dbReference type="InterPro" id="IPR002645">
    <property type="entry name" value="STAS_dom"/>
</dbReference>
<dbReference type="AlphaFoldDB" id="A9S391"/>
<evidence type="ECO:0000256" key="5">
    <source>
        <dbReference type="ARBA" id="ARBA00023136"/>
    </source>
</evidence>
<feature type="transmembrane region" description="Helical" evidence="6">
    <location>
        <begin position="331"/>
        <end position="353"/>
    </location>
</feature>
<evidence type="ECO:0000313" key="8">
    <source>
        <dbReference type="EMBL" id="PNR61722.1"/>
    </source>
</evidence>
<dbReference type="PROSITE" id="PS50801">
    <property type="entry name" value="STAS"/>
    <property type="match status" value="1"/>
</dbReference>
<organism evidence="8">
    <name type="scientific">Physcomitrium patens</name>
    <name type="common">Spreading-leaved earth moss</name>
    <name type="synonym">Physcomitrella patens</name>
    <dbReference type="NCBI Taxonomy" id="3218"/>
    <lineage>
        <taxon>Eukaryota</taxon>
        <taxon>Viridiplantae</taxon>
        <taxon>Streptophyta</taxon>
        <taxon>Embryophyta</taxon>
        <taxon>Bryophyta</taxon>
        <taxon>Bryophytina</taxon>
        <taxon>Bryopsida</taxon>
        <taxon>Funariidae</taxon>
        <taxon>Funariales</taxon>
        <taxon>Funariaceae</taxon>
        <taxon>Physcomitrium</taxon>
    </lineage>
</organism>
<keyword evidence="3 6" id="KW-0812">Transmembrane</keyword>
<accession>A9S391</accession>
<dbReference type="GO" id="GO:0055085">
    <property type="term" value="P:transmembrane transport"/>
    <property type="evidence" value="ECO:0000318"/>
    <property type="project" value="GO_Central"/>
</dbReference>
<dbReference type="HOGENOM" id="CLU_003182_13_2_1"/>
<dbReference type="Proteomes" id="UP000006727">
    <property type="component" value="Chromosome 1"/>
</dbReference>
<dbReference type="Gramene" id="Pp3c1_3500V3.2">
    <property type="protein sequence ID" value="Pp3c1_3500V3.2"/>
    <property type="gene ID" value="Pp3c1_3500"/>
</dbReference>
<dbReference type="CDD" id="cd07042">
    <property type="entry name" value="STAS_SulP_like_sulfate_transporter"/>
    <property type="match status" value="1"/>
</dbReference>
<dbReference type="EMBL" id="ABEU02000001">
    <property type="protein sequence ID" value="PNR61722.1"/>
    <property type="molecule type" value="Genomic_DNA"/>
</dbReference>
<dbReference type="eggNOG" id="KOG0236">
    <property type="taxonomic scope" value="Eukaryota"/>
</dbReference>
<feature type="transmembrane region" description="Helical" evidence="6">
    <location>
        <begin position="163"/>
        <end position="184"/>
    </location>
</feature>
<keyword evidence="4 6" id="KW-1133">Transmembrane helix</keyword>